<proteinExistence type="predicted"/>
<name>A0A3E0J547_9BACI</name>
<feature type="domain" description="Ribonuclease R winged-helix" evidence="1">
    <location>
        <begin position="3"/>
        <end position="38"/>
    </location>
</feature>
<dbReference type="EMBL" id="QUAE01000013">
    <property type="protein sequence ID" value="REJ08118.1"/>
    <property type="molecule type" value="Genomic_DNA"/>
</dbReference>
<evidence type="ECO:0000313" key="3">
    <source>
        <dbReference type="Proteomes" id="UP000256305"/>
    </source>
</evidence>
<organism evidence="2 3">
    <name type="scientific">Halobacillus trueperi</name>
    <dbReference type="NCBI Taxonomy" id="156205"/>
    <lineage>
        <taxon>Bacteria</taxon>
        <taxon>Bacillati</taxon>
        <taxon>Bacillota</taxon>
        <taxon>Bacilli</taxon>
        <taxon>Bacillales</taxon>
        <taxon>Bacillaceae</taxon>
        <taxon>Halobacillus</taxon>
    </lineage>
</organism>
<dbReference type="RefSeq" id="WP_115824247.1">
    <property type="nucleotide sequence ID" value="NZ_QUAE01000013.1"/>
</dbReference>
<accession>A0A3E0J547</accession>
<dbReference type="InterPro" id="IPR036388">
    <property type="entry name" value="WH-like_DNA-bd_sf"/>
</dbReference>
<dbReference type="InterPro" id="IPR013668">
    <property type="entry name" value="RNase_R_HTH_12"/>
</dbReference>
<reference evidence="2 3" key="1">
    <citation type="submission" date="2018-08" db="EMBL/GenBank/DDBJ databases">
        <title>Genome sequence of Halobacillus trueperi KCTC 3686.</title>
        <authorList>
            <person name="Cho K.H."/>
            <person name="Kwak M.-J."/>
            <person name="Kim B.-Y."/>
            <person name="Chun J."/>
        </authorList>
    </citation>
    <scope>NUCLEOTIDE SEQUENCE [LARGE SCALE GENOMIC DNA]</scope>
    <source>
        <strain evidence="2 3">KCTC 3686</strain>
    </source>
</reference>
<keyword evidence="3" id="KW-1185">Reference proteome</keyword>
<comment type="caution">
    <text evidence="2">The sequence shown here is derived from an EMBL/GenBank/DDBJ whole genome shotgun (WGS) entry which is preliminary data.</text>
</comment>
<dbReference type="Proteomes" id="UP000256305">
    <property type="component" value="Unassembled WGS sequence"/>
</dbReference>
<dbReference type="Pfam" id="PF08461">
    <property type="entry name" value="WHD_RNase_R"/>
    <property type="match status" value="1"/>
</dbReference>
<dbReference type="AlphaFoldDB" id="A0A3E0J547"/>
<gene>
    <name evidence="2" type="ORF">DYE48_14495</name>
</gene>
<evidence type="ECO:0000313" key="2">
    <source>
        <dbReference type="EMBL" id="REJ08118.1"/>
    </source>
</evidence>
<sequence>MPLSEQQIRRVLTELKERGFVTIKRDRAGTQITEAGANYILQN</sequence>
<protein>
    <recommendedName>
        <fullName evidence="1">Ribonuclease R winged-helix domain-containing protein</fullName>
    </recommendedName>
</protein>
<evidence type="ECO:0000259" key="1">
    <source>
        <dbReference type="Pfam" id="PF08461"/>
    </source>
</evidence>
<dbReference type="Gene3D" id="1.10.10.10">
    <property type="entry name" value="Winged helix-like DNA-binding domain superfamily/Winged helix DNA-binding domain"/>
    <property type="match status" value="1"/>
</dbReference>